<name>A0A518BJN5_9BACT</name>
<accession>A0A518BJN5</accession>
<dbReference type="Proteomes" id="UP000316921">
    <property type="component" value="Chromosome"/>
</dbReference>
<feature type="transmembrane region" description="Helical" evidence="7">
    <location>
        <begin position="161"/>
        <end position="177"/>
    </location>
</feature>
<dbReference type="RefSeq" id="WP_145065135.1">
    <property type="nucleotide sequence ID" value="NZ_CP036287.1"/>
</dbReference>
<evidence type="ECO:0000313" key="10">
    <source>
        <dbReference type="EMBL" id="QDU67187.1"/>
    </source>
</evidence>
<dbReference type="KEGG" id="pbap:Pla133_22650"/>
<evidence type="ECO:0000256" key="3">
    <source>
        <dbReference type="ARBA" id="ARBA00022692"/>
    </source>
</evidence>
<evidence type="ECO:0000256" key="1">
    <source>
        <dbReference type="ARBA" id="ARBA00004141"/>
    </source>
</evidence>
<keyword evidence="5 7" id="KW-1133">Transmembrane helix</keyword>
<keyword evidence="3 7" id="KW-0812">Transmembrane</keyword>
<dbReference type="GO" id="GO:0016020">
    <property type="term" value="C:membrane"/>
    <property type="evidence" value="ECO:0007669"/>
    <property type="project" value="UniProtKB-SubCell"/>
</dbReference>
<feature type="transmembrane region" description="Helical" evidence="7">
    <location>
        <begin position="21"/>
        <end position="42"/>
    </location>
</feature>
<dbReference type="Pfam" id="PF01694">
    <property type="entry name" value="Rhomboid"/>
    <property type="match status" value="1"/>
</dbReference>
<dbReference type="InterPro" id="IPR022764">
    <property type="entry name" value="Peptidase_S54_rhomboid_dom"/>
</dbReference>
<protein>
    <submittedName>
        <fullName evidence="10">Rhomboid family protein</fullName>
    </submittedName>
</protein>
<organism evidence="10 11">
    <name type="scientific">Engelhardtia mirabilis</name>
    <dbReference type="NCBI Taxonomy" id="2528011"/>
    <lineage>
        <taxon>Bacteria</taxon>
        <taxon>Pseudomonadati</taxon>
        <taxon>Planctomycetota</taxon>
        <taxon>Planctomycetia</taxon>
        <taxon>Planctomycetia incertae sedis</taxon>
        <taxon>Engelhardtia</taxon>
    </lineage>
</organism>
<dbReference type="InterPro" id="IPR046483">
    <property type="entry name" value="DUF6576"/>
</dbReference>
<dbReference type="GO" id="GO:0004252">
    <property type="term" value="F:serine-type endopeptidase activity"/>
    <property type="evidence" value="ECO:0007669"/>
    <property type="project" value="InterPro"/>
</dbReference>
<dbReference type="Gene3D" id="1.20.1540.10">
    <property type="entry name" value="Rhomboid-like"/>
    <property type="match status" value="1"/>
</dbReference>
<feature type="transmembrane region" description="Helical" evidence="7">
    <location>
        <begin position="93"/>
        <end position="119"/>
    </location>
</feature>
<feature type="domain" description="Peptidase S54 rhomboid" evidence="8">
    <location>
        <begin position="91"/>
        <end position="235"/>
    </location>
</feature>
<dbReference type="Pfam" id="PF20216">
    <property type="entry name" value="DUF6576"/>
    <property type="match status" value="1"/>
</dbReference>
<dbReference type="EMBL" id="CP036287">
    <property type="protein sequence ID" value="QDU67187.1"/>
    <property type="molecule type" value="Genomic_DNA"/>
</dbReference>
<feature type="transmembrane region" description="Helical" evidence="7">
    <location>
        <begin position="184"/>
        <end position="208"/>
    </location>
</feature>
<comment type="subcellular location">
    <subcellularLocation>
        <location evidence="1">Membrane</location>
        <topology evidence="1">Multi-pass membrane protein</topology>
    </subcellularLocation>
</comment>
<evidence type="ECO:0000256" key="4">
    <source>
        <dbReference type="ARBA" id="ARBA00022801"/>
    </source>
</evidence>
<comment type="similarity">
    <text evidence="2">Belongs to the peptidase S54 family.</text>
</comment>
<keyword evidence="11" id="KW-1185">Reference proteome</keyword>
<dbReference type="PANTHER" id="PTHR43731">
    <property type="entry name" value="RHOMBOID PROTEASE"/>
    <property type="match status" value="1"/>
</dbReference>
<evidence type="ECO:0000313" key="11">
    <source>
        <dbReference type="Proteomes" id="UP000316921"/>
    </source>
</evidence>
<evidence type="ECO:0000256" key="6">
    <source>
        <dbReference type="ARBA" id="ARBA00023136"/>
    </source>
</evidence>
<dbReference type="PANTHER" id="PTHR43731:SF14">
    <property type="entry name" value="PRESENILIN-ASSOCIATED RHOMBOID-LIKE PROTEIN, MITOCHONDRIAL"/>
    <property type="match status" value="1"/>
</dbReference>
<evidence type="ECO:0000256" key="5">
    <source>
        <dbReference type="ARBA" id="ARBA00022989"/>
    </source>
</evidence>
<dbReference type="InterPro" id="IPR035952">
    <property type="entry name" value="Rhomboid-like_sf"/>
</dbReference>
<evidence type="ECO:0000256" key="7">
    <source>
        <dbReference type="SAM" id="Phobius"/>
    </source>
</evidence>
<gene>
    <name evidence="10" type="ORF">Pla133_22650</name>
</gene>
<evidence type="ECO:0000256" key="2">
    <source>
        <dbReference type="ARBA" id="ARBA00009045"/>
    </source>
</evidence>
<dbReference type="AlphaFoldDB" id="A0A518BJN5"/>
<feature type="domain" description="DUF6576" evidence="9">
    <location>
        <begin position="262"/>
        <end position="295"/>
    </location>
</feature>
<evidence type="ECO:0000259" key="9">
    <source>
        <dbReference type="Pfam" id="PF20216"/>
    </source>
</evidence>
<proteinExistence type="inferred from homology"/>
<evidence type="ECO:0000259" key="8">
    <source>
        <dbReference type="Pfam" id="PF01694"/>
    </source>
</evidence>
<dbReference type="InterPro" id="IPR050925">
    <property type="entry name" value="Rhomboid_protease_S54"/>
</dbReference>
<keyword evidence="6 7" id="KW-0472">Membrane</keyword>
<dbReference type="SUPFAM" id="SSF144091">
    <property type="entry name" value="Rhomboid-like"/>
    <property type="match status" value="1"/>
</dbReference>
<sequence length="297" mass="32203">MQTSEYQGGGSSLALPGLTPVVKWLLISMAAVWGVELVISLVNPDWISSVTLGTRVADGALVPEAHWGGLFGYFGATPGIWFDRFPWLFPWQVLTYGFLHGVSSPLHLLFNLLGIYFFGTMVEGTIGSRRFLQFFLIALAAGGITSLLLKPLLMGSSGPTVGASAGVMAILCCAATMQPRATVLLLFFPLPLAWLAIGLVGMDAFFLIQELAGRGTDFKDHLAHLAGAGFGFLAARRGLIWQDWGSVVEAKVAEHKAQGVANDEGRLDELLIKIQKEGIHSLSERERAFLKRMSDRR</sequence>
<reference evidence="10 11" key="1">
    <citation type="submission" date="2019-02" db="EMBL/GenBank/DDBJ databases">
        <title>Deep-cultivation of Planctomycetes and their phenomic and genomic characterization uncovers novel biology.</title>
        <authorList>
            <person name="Wiegand S."/>
            <person name="Jogler M."/>
            <person name="Boedeker C."/>
            <person name="Pinto D."/>
            <person name="Vollmers J."/>
            <person name="Rivas-Marin E."/>
            <person name="Kohn T."/>
            <person name="Peeters S.H."/>
            <person name="Heuer A."/>
            <person name="Rast P."/>
            <person name="Oberbeckmann S."/>
            <person name="Bunk B."/>
            <person name="Jeske O."/>
            <person name="Meyerdierks A."/>
            <person name="Storesund J.E."/>
            <person name="Kallscheuer N."/>
            <person name="Luecker S."/>
            <person name="Lage O.M."/>
            <person name="Pohl T."/>
            <person name="Merkel B.J."/>
            <person name="Hornburger P."/>
            <person name="Mueller R.-W."/>
            <person name="Bruemmer F."/>
            <person name="Labrenz M."/>
            <person name="Spormann A.M."/>
            <person name="Op den Camp H."/>
            <person name="Overmann J."/>
            <person name="Amann R."/>
            <person name="Jetten M.S.M."/>
            <person name="Mascher T."/>
            <person name="Medema M.H."/>
            <person name="Devos D.P."/>
            <person name="Kaster A.-K."/>
            <person name="Ovreas L."/>
            <person name="Rohde M."/>
            <person name="Galperin M.Y."/>
            <person name="Jogler C."/>
        </authorList>
    </citation>
    <scope>NUCLEOTIDE SEQUENCE [LARGE SCALE GENOMIC DNA]</scope>
    <source>
        <strain evidence="10 11">Pla133</strain>
    </source>
</reference>
<keyword evidence="4" id="KW-0378">Hydrolase</keyword>
<feature type="transmembrane region" description="Helical" evidence="7">
    <location>
        <begin position="131"/>
        <end position="149"/>
    </location>
</feature>